<feature type="domain" description="Cation efflux protein transmembrane" evidence="7">
    <location>
        <begin position="20"/>
        <end position="229"/>
    </location>
</feature>
<evidence type="ECO:0000313" key="8">
    <source>
        <dbReference type="EMBL" id="MEF3082124.1"/>
    </source>
</evidence>
<keyword evidence="2" id="KW-0813">Transport</keyword>
<dbReference type="Gene3D" id="1.20.1510.10">
    <property type="entry name" value="Cation efflux protein transmembrane domain"/>
    <property type="match status" value="1"/>
</dbReference>
<keyword evidence="3 6" id="KW-0812">Transmembrane</keyword>
<evidence type="ECO:0000256" key="6">
    <source>
        <dbReference type="SAM" id="Phobius"/>
    </source>
</evidence>
<keyword evidence="5 6" id="KW-0472">Membrane</keyword>
<dbReference type="EMBL" id="JAZHBM010000002">
    <property type="protein sequence ID" value="MEF3082124.1"/>
    <property type="molecule type" value="Genomic_DNA"/>
</dbReference>
<dbReference type="PANTHER" id="PTHR43840">
    <property type="entry name" value="MITOCHONDRIAL METAL TRANSPORTER 1-RELATED"/>
    <property type="match status" value="1"/>
</dbReference>
<gene>
    <name evidence="8" type="ORF">V3391_07835</name>
</gene>
<feature type="transmembrane region" description="Helical" evidence="6">
    <location>
        <begin position="98"/>
        <end position="120"/>
    </location>
</feature>
<comment type="subcellular location">
    <subcellularLocation>
        <location evidence="1">Membrane</location>
        <topology evidence="1">Multi-pass membrane protein</topology>
    </subcellularLocation>
</comment>
<dbReference type="PANTHER" id="PTHR43840:SF15">
    <property type="entry name" value="MITOCHONDRIAL METAL TRANSPORTER 1-RELATED"/>
    <property type="match status" value="1"/>
</dbReference>
<comment type="caution">
    <text evidence="8">The sequence shown here is derived from an EMBL/GenBank/DDBJ whole genome shotgun (WGS) entry which is preliminary data.</text>
</comment>
<dbReference type="Proteomes" id="UP001358324">
    <property type="component" value="Unassembled WGS sequence"/>
</dbReference>
<feature type="transmembrane region" description="Helical" evidence="6">
    <location>
        <begin position="57"/>
        <end position="77"/>
    </location>
</feature>
<evidence type="ECO:0000313" key="9">
    <source>
        <dbReference type="Proteomes" id="UP001358324"/>
    </source>
</evidence>
<sequence length="319" mass="33797">MSSGSRRSGFRPDTEAGALRLSIAATVVVSALGIGFGLLSGSFSIVFDGVYSLVDGVMTSVALLVANLIAASTAAGAGGRRLVQRFTMGFWHLEPMVLGVNGLLLTGAAVYAFITAIGVLLSGGRALNFDQAIVYAVLTLSICLGMGLLGLRTNRRLKSDFVALDAKGWLMSGAITASLLVAFVVGVAVEGTELAWISPYIDPTVLALVCLVIIPIPIATIRRALADILLITPADLKAQVDDVARAIVAQYGFVDHRAYVARVGRGRQIELAFIVPAGAPPRPLEDWDRLRDEIGAHIGHDTPDRWLTIVFTTDVEWAD</sequence>
<dbReference type="InterPro" id="IPR058533">
    <property type="entry name" value="Cation_efflux_TM"/>
</dbReference>
<dbReference type="Pfam" id="PF01545">
    <property type="entry name" value="Cation_efflux"/>
    <property type="match status" value="1"/>
</dbReference>
<feature type="transmembrane region" description="Helical" evidence="6">
    <location>
        <begin position="200"/>
        <end position="221"/>
    </location>
</feature>
<organism evidence="8 9">
    <name type="scientific">Luteimonas flava</name>
    <dbReference type="NCBI Taxonomy" id="3115822"/>
    <lineage>
        <taxon>Bacteria</taxon>
        <taxon>Pseudomonadati</taxon>
        <taxon>Pseudomonadota</taxon>
        <taxon>Gammaproteobacteria</taxon>
        <taxon>Lysobacterales</taxon>
        <taxon>Lysobacteraceae</taxon>
        <taxon>Luteimonas</taxon>
    </lineage>
</organism>
<evidence type="ECO:0000256" key="2">
    <source>
        <dbReference type="ARBA" id="ARBA00022448"/>
    </source>
</evidence>
<evidence type="ECO:0000256" key="5">
    <source>
        <dbReference type="ARBA" id="ARBA00023136"/>
    </source>
</evidence>
<evidence type="ECO:0000256" key="1">
    <source>
        <dbReference type="ARBA" id="ARBA00004141"/>
    </source>
</evidence>
<keyword evidence="9" id="KW-1185">Reference proteome</keyword>
<feature type="transmembrane region" description="Helical" evidence="6">
    <location>
        <begin position="21"/>
        <end position="45"/>
    </location>
</feature>
<name>A0ABU7WDR9_9GAMM</name>
<proteinExistence type="predicted"/>
<protein>
    <submittedName>
        <fullName evidence="8">Cation transporter</fullName>
    </submittedName>
</protein>
<evidence type="ECO:0000256" key="3">
    <source>
        <dbReference type="ARBA" id="ARBA00022692"/>
    </source>
</evidence>
<keyword evidence="4 6" id="KW-1133">Transmembrane helix</keyword>
<dbReference type="RefSeq" id="WP_332077880.1">
    <property type="nucleotide sequence ID" value="NZ_JAZHBM010000002.1"/>
</dbReference>
<dbReference type="InterPro" id="IPR050291">
    <property type="entry name" value="CDF_Transporter"/>
</dbReference>
<feature type="transmembrane region" description="Helical" evidence="6">
    <location>
        <begin position="169"/>
        <end position="188"/>
    </location>
</feature>
<dbReference type="SUPFAM" id="SSF161111">
    <property type="entry name" value="Cation efflux protein transmembrane domain-like"/>
    <property type="match status" value="1"/>
</dbReference>
<evidence type="ECO:0000259" key="7">
    <source>
        <dbReference type="Pfam" id="PF01545"/>
    </source>
</evidence>
<accession>A0ABU7WDR9</accession>
<feature type="transmembrane region" description="Helical" evidence="6">
    <location>
        <begin position="132"/>
        <end position="149"/>
    </location>
</feature>
<dbReference type="InterPro" id="IPR027469">
    <property type="entry name" value="Cation_efflux_TMD_sf"/>
</dbReference>
<reference evidence="8 9" key="1">
    <citation type="submission" date="2024-01" db="EMBL/GenBank/DDBJ databases">
        <title>Novel species of the genus Luteimonas isolated from rivers.</title>
        <authorList>
            <person name="Lu H."/>
        </authorList>
    </citation>
    <scope>NUCLEOTIDE SEQUENCE [LARGE SCALE GENOMIC DNA]</scope>
    <source>
        <strain evidence="8 9">SMYT11W</strain>
    </source>
</reference>
<evidence type="ECO:0000256" key="4">
    <source>
        <dbReference type="ARBA" id="ARBA00022989"/>
    </source>
</evidence>